<name>A0ABN0ZUT9_9BACI</name>
<dbReference type="InterPro" id="IPR016181">
    <property type="entry name" value="Acyl_CoA_acyltransferase"/>
</dbReference>
<proteinExistence type="predicted"/>
<protein>
    <submittedName>
        <fullName evidence="2">GNAT family N-acetyltransferase</fullName>
    </submittedName>
</protein>
<feature type="domain" description="N-acetyltransferase" evidence="1">
    <location>
        <begin position="3"/>
        <end position="155"/>
    </location>
</feature>
<accession>A0ABN0ZUT9</accession>
<dbReference type="Proteomes" id="UP001500740">
    <property type="component" value="Unassembled WGS sequence"/>
</dbReference>
<organism evidence="2 3">
    <name type="scientific">Alkalibacillus silvisoli</name>
    <dbReference type="NCBI Taxonomy" id="392823"/>
    <lineage>
        <taxon>Bacteria</taxon>
        <taxon>Bacillati</taxon>
        <taxon>Bacillota</taxon>
        <taxon>Bacilli</taxon>
        <taxon>Bacillales</taxon>
        <taxon>Bacillaceae</taxon>
        <taxon>Alkalibacillus</taxon>
    </lineage>
</organism>
<keyword evidence="3" id="KW-1185">Reference proteome</keyword>
<dbReference type="Gene3D" id="3.40.630.30">
    <property type="match status" value="1"/>
</dbReference>
<sequence>MSISLTHYSEQHLDALNQFYLPEEQAKFTSLPHAFETVDKGQYRIVILAGNDAVGFFLLHETERVNSFTDNPNAMLLTSLSINEKDQGKGYALKAMQLLAGFVSSEFPDCNEMVLAVNHKNIAAQKLYSNVGFQDTGRRIDGPIGEQWILNLPIAKG</sequence>
<evidence type="ECO:0000259" key="1">
    <source>
        <dbReference type="PROSITE" id="PS51186"/>
    </source>
</evidence>
<dbReference type="SUPFAM" id="SSF55729">
    <property type="entry name" value="Acyl-CoA N-acyltransferases (Nat)"/>
    <property type="match status" value="1"/>
</dbReference>
<dbReference type="RefSeq" id="WP_343782678.1">
    <property type="nucleotide sequence ID" value="NZ_BAAACZ010000010.1"/>
</dbReference>
<comment type="caution">
    <text evidence="2">The sequence shown here is derived from an EMBL/GenBank/DDBJ whole genome shotgun (WGS) entry which is preliminary data.</text>
</comment>
<dbReference type="InterPro" id="IPR000182">
    <property type="entry name" value="GNAT_dom"/>
</dbReference>
<dbReference type="EMBL" id="BAAACZ010000010">
    <property type="protein sequence ID" value="GAA0459750.1"/>
    <property type="molecule type" value="Genomic_DNA"/>
</dbReference>
<evidence type="ECO:0000313" key="3">
    <source>
        <dbReference type="Proteomes" id="UP001500740"/>
    </source>
</evidence>
<gene>
    <name evidence="2" type="ORF">GCM10008935_13810</name>
</gene>
<dbReference type="Pfam" id="PF00583">
    <property type="entry name" value="Acetyltransf_1"/>
    <property type="match status" value="1"/>
</dbReference>
<dbReference type="PROSITE" id="PS51186">
    <property type="entry name" value="GNAT"/>
    <property type="match status" value="1"/>
</dbReference>
<evidence type="ECO:0000313" key="2">
    <source>
        <dbReference type="EMBL" id="GAA0459750.1"/>
    </source>
</evidence>
<reference evidence="2 3" key="1">
    <citation type="journal article" date="2019" name="Int. J. Syst. Evol. Microbiol.">
        <title>The Global Catalogue of Microorganisms (GCM) 10K type strain sequencing project: providing services to taxonomists for standard genome sequencing and annotation.</title>
        <authorList>
            <consortium name="The Broad Institute Genomics Platform"/>
            <consortium name="The Broad Institute Genome Sequencing Center for Infectious Disease"/>
            <person name="Wu L."/>
            <person name="Ma J."/>
        </authorList>
    </citation>
    <scope>NUCLEOTIDE SEQUENCE [LARGE SCALE GENOMIC DNA]</scope>
    <source>
        <strain evidence="2 3">JCM 14193</strain>
    </source>
</reference>